<feature type="transmembrane region" description="Helical" evidence="12">
    <location>
        <begin position="12"/>
        <end position="31"/>
    </location>
</feature>
<keyword evidence="7 12" id="KW-0472">Membrane</keyword>
<reference evidence="15" key="1">
    <citation type="submission" date="2022-06" db="EMBL/GenBank/DDBJ databases">
        <title>Genome sequencing of Brevibacillus sp. BB3-R1.</title>
        <authorList>
            <person name="Heo J."/>
            <person name="Lee D."/>
            <person name="Won M."/>
            <person name="Han B.-H."/>
            <person name="Hong S.-B."/>
            <person name="Kwon S.-W."/>
        </authorList>
    </citation>
    <scope>NUCLEOTIDE SEQUENCE</scope>
    <source>
        <strain evidence="15">BB3-R1</strain>
    </source>
</reference>
<evidence type="ECO:0000256" key="12">
    <source>
        <dbReference type="SAM" id="Phobius"/>
    </source>
</evidence>
<name>A0ABY4WEA5_9BACL</name>
<dbReference type="CDD" id="cd11386">
    <property type="entry name" value="MCP_signal"/>
    <property type="match status" value="1"/>
</dbReference>
<feature type="domain" description="Methyl-accepting transducer" evidence="13">
    <location>
        <begin position="376"/>
        <end position="647"/>
    </location>
</feature>
<feature type="coiled-coil region" evidence="11">
    <location>
        <begin position="356"/>
        <end position="383"/>
    </location>
</feature>
<organism evidence="15 16">
    <name type="scientific">Brevibacillus ruminantium</name>
    <dbReference type="NCBI Taxonomy" id="2950604"/>
    <lineage>
        <taxon>Bacteria</taxon>
        <taxon>Bacillati</taxon>
        <taxon>Bacillota</taxon>
        <taxon>Bacilli</taxon>
        <taxon>Bacillales</taxon>
        <taxon>Paenibacillaceae</taxon>
        <taxon>Brevibacillus</taxon>
    </lineage>
</organism>
<protein>
    <submittedName>
        <fullName evidence="15">Methyl-accepting chemotaxis protein</fullName>
    </submittedName>
</protein>
<evidence type="ECO:0000256" key="2">
    <source>
        <dbReference type="ARBA" id="ARBA00022475"/>
    </source>
</evidence>
<dbReference type="SUPFAM" id="SSF103190">
    <property type="entry name" value="Sensory domain-like"/>
    <property type="match status" value="1"/>
</dbReference>
<dbReference type="Gene3D" id="3.30.450.20">
    <property type="entry name" value="PAS domain"/>
    <property type="match status" value="2"/>
</dbReference>
<dbReference type="PANTHER" id="PTHR32089">
    <property type="entry name" value="METHYL-ACCEPTING CHEMOTAXIS PROTEIN MCPB"/>
    <property type="match status" value="1"/>
</dbReference>
<evidence type="ECO:0000256" key="4">
    <source>
        <dbReference type="ARBA" id="ARBA00022500"/>
    </source>
</evidence>
<keyword evidence="5 12" id="KW-0812">Transmembrane</keyword>
<sequence length="664" mass="71364">MRLFNKLRHKIVLWFLLLAVLPLILNSYLIITDSTNILIEKQKLSTVHLTESTAQAMDQWLDRRLSEVMVLARSSDIQSDDAEAKNQFIRKFTDEIKLFDGNTFISSDGIVRADTFPGSVGISLKDRPFYQQGMEGKTSYSDMLIAKTTGNRSIVVAAPVVNNAGMTLGVLTGLVNVDSFLSTFLHDLDLGEGGYPILVDHNGLIQAHPDPELIGKSIEEASLPEGLGSILKNGAPSAGSSIYSDSGKEYLVTFAAIPQTGYSLFFHLPISTITAEVWGMVKNITLICSIITAIILTAAFFVSRQISRPIAEVSVIAGRISEGDLAVEPLTIKSRDEVGQLSESVNQMVGNLRSIIQQVNSSAEELAASAEELSANAEETSKATEQIASSIQEVAYGAEQQVHSVSESVGTIDAVSKGIQQIASNAEHAADTANSASQIAANGNDVIQTVMHQMQLIHATVNDIASIIKRLGESSQEIGQIVQVITAIAQQTNLLSLNAAIEAARAGEHGRGFAVVADEVRKLAEESAKSAQQIEQLITAIQAESNQAVHSMEKGTREVALGIDVVNEAGKSFVQIRDSVSQVATQIHEVQAYSLQMTKDTEQVVHLVGQISKVAENAADGTQNVSAATEEQLAAVQQVTSSAESLAKVAEDLQDQVRKFILYR</sequence>
<dbReference type="Proteomes" id="UP001056500">
    <property type="component" value="Chromosome"/>
</dbReference>
<dbReference type="InterPro" id="IPR033479">
    <property type="entry name" value="dCache_1"/>
</dbReference>
<evidence type="ECO:0000256" key="5">
    <source>
        <dbReference type="ARBA" id="ARBA00022692"/>
    </source>
</evidence>
<dbReference type="PANTHER" id="PTHR32089:SF114">
    <property type="entry name" value="METHYL-ACCEPTING CHEMOTAXIS PROTEIN MCPB"/>
    <property type="match status" value="1"/>
</dbReference>
<evidence type="ECO:0000256" key="1">
    <source>
        <dbReference type="ARBA" id="ARBA00004651"/>
    </source>
</evidence>
<dbReference type="InterPro" id="IPR004090">
    <property type="entry name" value="Chemotax_Me-accpt_rcpt"/>
</dbReference>
<keyword evidence="3" id="KW-0488">Methylation</keyword>
<evidence type="ECO:0000256" key="8">
    <source>
        <dbReference type="ARBA" id="ARBA00023224"/>
    </source>
</evidence>
<evidence type="ECO:0000259" key="13">
    <source>
        <dbReference type="PROSITE" id="PS50111"/>
    </source>
</evidence>
<keyword evidence="2" id="KW-1003">Cell membrane</keyword>
<evidence type="ECO:0000256" key="9">
    <source>
        <dbReference type="ARBA" id="ARBA00029447"/>
    </source>
</evidence>
<dbReference type="Pfam" id="PF02743">
    <property type="entry name" value="dCache_1"/>
    <property type="match status" value="1"/>
</dbReference>
<dbReference type="CDD" id="cd12914">
    <property type="entry name" value="PDC1_DGC_like"/>
    <property type="match status" value="1"/>
</dbReference>
<gene>
    <name evidence="15" type="ORF">NDK47_25960</name>
</gene>
<evidence type="ECO:0000256" key="3">
    <source>
        <dbReference type="ARBA" id="ARBA00022481"/>
    </source>
</evidence>
<dbReference type="SMART" id="SM00304">
    <property type="entry name" value="HAMP"/>
    <property type="match status" value="1"/>
</dbReference>
<dbReference type="CDD" id="cd12912">
    <property type="entry name" value="PDC2_MCP_like"/>
    <property type="match status" value="1"/>
</dbReference>
<dbReference type="Pfam" id="PF00672">
    <property type="entry name" value="HAMP"/>
    <property type="match status" value="1"/>
</dbReference>
<evidence type="ECO:0000256" key="11">
    <source>
        <dbReference type="SAM" id="Coils"/>
    </source>
</evidence>
<dbReference type="PRINTS" id="PR00260">
    <property type="entry name" value="CHEMTRNSDUCR"/>
</dbReference>
<evidence type="ECO:0000259" key="14">
    <source>
        <dbReference type="PROSITE" id="PS50885"/>
    </source>
</evidence>
<dbReference type="PROSITE" id="PS50885">
    <property type="entry name" value="HAMP"/>
    <property type="match status" value="1"/>
</dbReference>
<feature type="domain" description="HAMP" evidence="14">
    <location>
        <begin position="304"/>
        <end position="357"/>
    </location>
</feature>
<keyword evidence="4" id="KW-0145">Chemotaxis</keyword>
<dbReference type="SMART" id="SM00283">
    <property type="entry name" value="MA"/>
    <property type="match status" value="1"/>
</dbReference>
<evidence type="ECO:0000256" key="10">
    <source>
        <dbReference type="PROSITE-ProRule" id="PRU00284"/>
    </source>
</evidence>
<comment type="similarity">
    <text evidence="9">Belongs to the methyl-accepting chemotaxis (MCP) protein family.</text>
</comment>
<keyword evidence="6 12" id="KW-1133">Transmembrane helix</keyword>
<keyword evidence="11" id="KW-0175">Coiled coil</keyword>
<dbReference type="RefSeq" id="WP_251872592.1">
    <property type="nucleotide sequence ID" value="NZ_CP098755.1"/>
</dbReference>
<proteinExistence type="inferred from homology"/>
<dbReference type="InterPro" id="IPR029151">
    <property type="entry name" value="Sensor-like_sf"/>
</dbReference>
<accession>A0ABY4WEA5</accession>
<dbReference type="PROSITE" id="PS50111">
    <property type="entry name" value="CHEMOTAXIS_TRANSDUC_2"/>
    <property type="match status" value="1"/>
</dbReference>
<dbReference type="Gene3D" id="6.10.340.10">
    <property type="match status" value="1"/>
</dbReference>
<evidence type="ECO:0000313" key="16">
    <source>
        <dbReference type="Proteomes" id="UP001056500"/>
    </source>
</evidence>
<evidence type="ECO:0000256" key="7">
    <source>
        <dbReference type="ARBA" id="ARBA00023136"/>
    </source>
</evidence>
<dbReference type="EMBL" id="CP098755">
    <property type="protein sequence ID" value="USG65510.1"/>
    <property type="molecule type" value="Genomic_DNA"/>
</dbReference>
<dbReference type="InterPro" id="IPR004089">
    <property type="entry name" value="MCPsignal_dom"/>
</dbReference>
<evidence type="ECO:0000256" key="6">
    <source>
        <dbReference type="ARBA" id="ARBA00022989"/>
    </source>
</evidence>
<comment type="subcellular location">
    <subcellularLocation>
        <location evidence="1">Cell membrane</location>
        <topology evidence="1">Multi-pass membrane protein</topology>
    </subcellularLocation>
</comment>
<dbReference type="SUPFAM" id="SSF58104">
    <property type="entry name" value="Methyl-accepting chemotaxis protein (MCP) signaling domain"/>
    <property type="match status" value="1"/>
</dbReference>
<keyword evidence="8 10" id="KW-0807">Transducer</keyword>
<dbReference type="Gene3D" id="1.10.287.950">
    <property type="entry name" value="Methyl-accepting chemotaxis protein"/>
    <property type="match status" value="1"/>
</dbReference>
<dbReference type="CDD" id="cd06225">
    <property type="entry name" value="HAMP"/>
    <property type="match status" value="1"/>
</dbReference>
<evidence type="ECO:0000313" key="15">
    <source>
        <dbReference type="EMBL" id="USG65510.1"/>
    </source>
</evidence>
<keyword evidence="16" id="KW-1185">Reference proteome</keyword>
<dbReference type="InterPro" id="IPR003660">
    <property type="entry name" value="HAMP_dom"/>
</dbReference>
<dbReference type="Pfam" id="PF00015">
    <property type="entry name" value="MCPsignal"/>
    <property type="match status" value="1"/>
</dbReference>